<dbReference type="Proteomes" id="UP000002368">
    <property type="component" value="Chromosome"/>
</dbReference>
<dbReference type="STRING" id="562970.Btus_2931"/>
<dbReference type="RefSeq" id="WP_013076847.1">
    <property type="nucleotide sequence ID" value="NC_014098.1"/>
</dbReference>
<protein>
    <recommendedName>
        <fullName evidence="4">HicB-like antitoxin of toxin-antitoxin system domain-containing protein</fullName>
    </recommendedName>
</protein>
<name>D5WVM3_KYRT2</name>
<dbReference type="OrthoDB" id="573854at2"/>
<dbReference type="EMBL" id="CP002017">
    <property type="protein sequence ID" value="ADG07566.1"/>
    <property type="molecule type" value="Genomic_DNA"/>
</dbReference>
<reference evidence="1 3" key="1">
    <citation type="journal article" date="2011" name="Stand. Genomic Sci.">
        <title>Complete genome sequence of the thermophilic, hydrogen-oxidizing Bacillus tusciae type strain (T2) and reclassification in the new genus, Kyrpidia gen. nov. as Kyrpidia tusciae comb. nov. and emendation of the family Alicyclobacillaceae da Costa and Rainey, 2010.</title>
        <authorList>
            <person name="Klenk H.P."/>
            <person name="Lapidus A."/>
            <person name="Chertkov O."/>
            <person name="Copeland A."/>
            <person name="Del Rio T.G."/>
            <person name="Nolan M."/>
            <person name="Lucas S."/>
            <person name="Chen F."/>
            <person name="Tice H."/>
            <person name="Cheng J.F."/>
            <person name="Han C."/>
            <person name="Bruce D."/>
            <person name="Goodwin L."/>
            <person name="Pitluck S."/>
            <person name="Pati A."/>
            <person name="Ivanova N."/>
            <person name="Mavromatis K."/>
            <person name="Daum C."/>
            <person name="Chen A."/>
            <person name="Palaniappan K."/>
            <person name="Chang Y.J."/>
            <person name="Land M."/>
            <person name="Hauser L."/>
            <person name="Jeffries C.D."/>
            <person name="Detter J.C."/>
            <person name="Rohde M."/>
            <person name="Abt B."/>
            <person name="Pukall R."/>
            <person name="Goker M."/>
            <person name="Bristow J."/>
            <person name="Markowitz V."/>
            <person name="Hugenholtz P."/>
            <person name="Eisen J.A."/>
        </authorList>
    </citation>
    <scope>NUCLEOTIDE SEQUENCE [LARGE SCALE GENOMIC DNA]</scope>
    <source>
        <strain evidence="1 3">DSM 2912</strain>
    </source>
</reference>
<dbReference type="EMBL" id="CP002017">
    <property type="protein sequence ID" value="ADG07589.1"/>
    <property type="molecule type" value="Genomic_DNA"/>
</dbReference>
<accession>D5WVM3</accession>
<dbReference type="Gene3D" id="3.30.160.250">
    <property type="match status" value="1"/>
</dbReference>
<dbReference type="SUPFAM" id="SSF143100">
    <property type="entry name" value="TTHA1013/TTHA0281-like"/>
    <property type="match status" value="1"/>
</dbReference>
<dbReference type="InterPro" id="IPR051404">
    <property type="entry name" value="TA_system_antitoxin"/>
</dbReference>
<dbReference type="KEGG" id="bts:Btus_2958"/>
<dbReference type="AlphaFoldDB" id="D5WVM3"/>
<dbReference type="KEGG" id="bts:Btus_2931"/>
<dbReference type="PANTHER" id="PTHR34504">
    <property type="entry name" value="ANTITOXIN HICB"/>
    <property type="match status" value="1"/>
</dbReference>
<dbReference type="PANTHER" id="PTHR34504:SF2">
    <property type="entry name" value="UPF0150 PROTEIN SSL0259"/>
    <property type="match status" value="1"/>
</dbReference>
<proteinExistence type="predicted"/>
<dbReference type="HOGENOM" id="CLU_114047_10_3_9"/>
<dbReference type="eggNOG" id="COG1598">
    <property type="taxonomic scope" value="Bacteria"/>
</dbReference>
<dbReference type="Pfam" id="PF24113">
    <property type="entry name" value="DUF7387"/>
    <property type="match status" value="1"/>
</dbReference>
<dbReference type="InterPro" id="IPR055811">
    <property type="entry name" value="DUF7387"/>
</dbReference>
<dbReference type="InterPro" id="IPR035069">
    <property type="entry name" value="TTHA1013/TTHA0281-like"/>
</dbReference>
<evidence type="ECO:0000313" key="2">
    <source>
        <dbReference type="EMBL" id="ADG07589.1"/>
    </source>
</evidence>
<evidence type="ECO:0008006" key="4">
    <source>
        <dbReference type="Google" id="ProtNLM"/>
    </source>
</evidence>
<gene>
    <name evidence="1" type="ordered locus">Btus_2931</name>
    <name evidence="2" type="ordered locus">Btus_2958</name>
</gene>
<organism evidence="1 3">
    <name type="scientific">Kyrpidia tusciae (strain DSM 2912 / NBRC 15312 / T2)</name>
    <name type="common">Bacillus tusciae</name>
    <dbReference type="NCBI Taxonomy" id="562970"/>
    <lineage>
        <taxon>Bacteria</taxon>
        <taxon>Bacillati</taxon>
        <taxon>Bacillota</taxon>
        <taxon>Bacilli</taxon>
        <taxon>Bacillales</taxon>
        <taxon>Alicyclobacillaceae</taxon>
        <taxon>Kyrpidia</taxon>
    </lineage>
</organism>
<evidence type="ECO:0000313" key="1">
    <source>
        <dbReference type="EMBL" id="ADG07566.1"/>
    </source>
</evidence>
<keyword evidence="3" id="KW-1185">Reference proteome</keyword>
<evidence type="ECO:0000313" key="3">
    <source>
        <dbReference type="Proteomes" id="UP000002368"/>
    </source>
</evidence>
<sequence>MPRRRLTAAVTKEGKWYVARCLEVEVTSQGETLEEALANLREALELYFEDASADLPDTGPIIAPVDIEVKQA</sequence>